<evidence type="ECO:0000313" key="3">
    <source>
        <dbReference type="Proteomes" id="UP000598971"/>
    </source>
</evidence>
<reference evidence="2" key="1">
    <citation type="submission" date="2019-10" db="EMBL/GenBank/DDBJ databases">
        <title>Draft genome sequence of Panacibacter sp. KCS-6.</title>
        <authorList>
            <person name="Yim K.J."/>
        </authorList>
    </citation>
    <scope>NUCLEOTIDE SEQUENCE</scope>
    <source>
        <strain evidence="2">KCS-6</strain>
    </source>
</reference>
<gene>
    <name evidence="2" type="ORF">GD597_11530</name>
</gene>
<keyword evidence="1" id="KW-0732">Signal</keyword>
<organism evidence="2 3">
    <name type="scientific">Limnovirga soli</name>
    <dbReference type="NCBI Taxonomy" id="2656915"/>
    <lineage>
        <taxon>Bacteria</taxon>
        <taxon>Pseudomonadati</taxon>
        <taxon>Bacteroidota</taxon>
        <taxon>Chitinophagia</taxon>
        <taxon>Chitinophagales</taxon>
        <taxon>Chitinophagaceae</taxon>
        <taxon>Limnovirga</taxon>
    </lineage>
</organism>
<evidence type="ECO:0008006" key="4">
    <source>
        <dbReference type="Google" id="ProtNLM"/>
    </source>
</evidence>
<protein>
    <recommendedName>
        <fullName evidence="4">WG repeat-containing protein</fullName>
    </recommendedName>
</protein>
<accession>A0A8J8FG74</accession>
<dbReference type="EMBL" id="WHPF01000007">
    <property type="protein sequence ID" value="NNV56092.1"/>
    <property type="molecule type" value="Genomic_DNA"/>
</dbReference>
<name>A0A8J8FG74_9BACT</name>
<keyword evidence="3" id="KW-1185">Reference proteome</keyword>
<feature type="signal peptide" evidence="1">
    <location>
        <begin position="1"/>
        <end position="24"/>
    </location>
</feature>
<dbReference type="RefSeq" id="WP_171608029.1">
    <property type="nucleotide sequence ID" value="NZ_WHPF01000007.1"/>
</dbReference>
<feature type="chain" id="PRO_5035186609" description="WG repeat-containing protein" evidence="1">
    <location>
        <begin position="25"/>
        <end position="249"/>
    </location>
</feature>
<dbReference type="Proteomes" id="UP000598971">
    <property type="component" value="Unassembled WGS sequence"/>
</dbReference>
<proteinExistence type="predicted"/>
<evidence type="ECO:0000256" key="1">
    <source>
        <dbReference type="SAM" id="SignalP"/>
    </source>
</evidence>
<evidence type="ECO:0000313" key="2">
    <source>
        <dbReference type="EMBL" id="NNV56092.1"/>
    </source>
</evidence>
<dbReference type="AlphaFoldDB" id="A0A8J8FG74"/>
<sequence>MRYSLLTRMLILSCIVLFTSRLVAQTPAIDSLNYTKGIQQAVALYQQFVEPSAGLYNGNEYIDYSFTIEKGSPFFMLDAFTPGTVLYDGVVYDKVPMQYDMVEGKLVVKDPYGIYKFALINERVSAFSLMGHQFVRLVEPTSGKSVITTGFYDVLYDGNVQLYKSEKRKIEETISISEGIKRNVVGAAYFYLRKDNNFYEINNKSALLSLFQNKKKDVQQFIRKNKLDLRKDRDNAYTRIAAYYDSINR</sequence>
<comment type="caution">
    <text evidence="2">The sequence shown here is derived from an EMBL/GenBank/DDBJ whole genome shotgun (WGS) entry which is preliminary data.</text>
</comment>